<keyword evidence="10" id="KW-1185">Reference proteome</keyword>
<dbReference type="HOGENOM" id="CLU_009736_5_2_0"/>
<gene>
    <name evidence="9" type="ordered locus">Amico_0596</name>
</gene>
<feature type="domain" description="DDH" evidence="6">
    <location>
        <begin position="86"/>
        <end position="232"/>
    </location>
</feature>
<dbReference type="Pfam" id="PF17768">
    <property type="entry name" value="RecJ_OB"/>
    <property type="match status" value="1"/>
</dbReference>
<evidence type="ECO:0000256" key="2">
    <source>
        <dbReference type="ARBA" id="ARBA00019841"/>
    </source>
</evidence>
<keyword evidence="5" id="KW-0269">Exonuclease</keyword>
<name>D5EDU9_AMICL</name>
<evidence type="ECO:0000256" key="5">
    <source>
        <dbReference type="ARBA" id="ARBA00022839"/>
    </source>
</evidence>
<dbReference type="PANTHER" id="PTHR30255:SF2">
    <property type="entry name" value="SINGLE-STRANDED-DNA-SPECIFIC EXONUCLEASE RECJ"/>
    <property type="match status" value="1"/>
</dbReference>
<evidence type="ECO:0000256" key="4">
    <source>
        <dbReference type="ARBA" id="ARBA00022801"/>
    </source>
</evidence>
<dbReference type="GO" id="GO:0003676">
    <property type="term" value="F:nucleic acid binding"/>
    <property type="evidence" value="ECO:0007669"/>
    <property type="project" value="InterPro"/>
</dbReference>
<dbReference type="InterPro" id="IPR041122">
    <property type="entry name" value="RecJ_OB"/>
</dbReference>
<dbReference type="EMBL" id="CP001997">
    <property type="protein sequence ID" value="ADE56731.1"/>
    <property type="molecule type" value="Genomic_DNA"/>
</dbReference>
<accession>D5EDU9</accession>
<dbReference type="SUPFAM" id="SSF64182">
    <property type="entry name" value="DHH phosphoesterases"/>
    <property type="match status" value="1"/>
</dbReference>
<evidence type="ECO:0000313" key="10">
    <source>
        <dbReference type="Proteomes" id="UP000002366"/>
    </source>
</evidence>
<organism evidence="9 10">
    <name type="scientific">Aminobacterium colombiense (strain DSM 12261 / ALA-1)</name>
    <dbReference type="NCBI Taxonomy" id="572547"/>
    <lineage>
        <taxon>Bacteria</taxon>
        <taxon>Thermotogati</taxon>
        <taxon>Synergistota</taxon>
        <taxon>Synergistia</taxon>
        <taxon>Synergistales</taxon>
        <taxon>Aminobacteriaceae</taxon>
        <taxon>Aminobacterium</taxon>
    </lineage>
</organism>
<dbReference type="InterPro" id="IPR051673">
    <property type="entry name" value="SSDNA_exonuclease_RecJ"/>
</dbReference>
<evidence type="ECO:0000313" key="9">
    <source>
        <dbReference type="EMBL" id="ADE56731.1"/>
    </source>
</evidence>
<dbReference type="PANTHER" id="PTHR30255">
    <property type="entry name" value="SINGLE-STRANDED-DNA-SPECIFIC EXONUCLEASE RECJ"/>
    <property type="match status" value="1"/>
</dbReference>
<dbReference type="GO" id="GO:0004527">
    <property type="term" value="F:exonuclease activity"/>
    <property type="evidence" value="ECO:0007669"/>
    <property type="project" value="UniProtKB-KW"/>
</dbReference>
<dbReference type="Pfam" id="PF01368">
    <property type="entry name" value="DHH"/>
    <property type="match status" value="1"/>
</dbReference>
<keyword evidence="3" id="KW-0540">Nuclease</keyword>
<evidence type="ECO:0000259" key="8">
    <source>
        <dbReference type="Pfam" id="PF17768"/>
    </source>
</evidence>
<protein>
    <recommendedName>
        <fullName evidence="2">Single-stranded-DNA-specific exonuclease RecJ</fullName>
    </recommendedName>
</protein>
<sequence>MTSFCLRSKLNVTTLEDSCHRIARELSCPPFVAAILEMQGRVSLHDIDKARAWLSPSLDFFAASCFLGEGARAVAERWQRLSSLGNVVVYGDYDVDGVSSTTLAMELCKERAAGVRYYIPHRHMEGYGLHRQVVQQLLVAGCDTLIIVDCGTKDGDILKEAQQTGMNVFVFDHHLPEKGELPASFIVNPQIDGDKEGKLLCATAVLWLWAYQFKIMPMEWLAEHLDLVALATIADCMTLGSLNRALVKEGLERIRYTARPGLELLIKRLGLFHRFVNEEQLAMKVIPCLNAAGRLAFADLAVKVLTGEEPVENHVEELISLNRKRQNLSTRITKEAVKVVEERSKHVLFEESWPVGVLSGVASRLCSEKNAPVVLAAPVQDWIRGTLRMPEGGNAVQVLDHLSDQLEAWGGHKQAAGFSVSKDNWEKLRGDLEHILASVEYEDPEISALALHPSQITLQDWKSALDLGPFGMGNPCPLLYCESYGNEQFLPLGKTGLHLKIQLGSEYLVAFNSVEILKTLSSSHITGWVYHPRVDFWRGQPRLQFMLDYIVLDS</sequence>
<dbReference type="InterPro" id="IPR001667">
    <property type="entry name" value="DDH_dom"/>
</dbReference>
<evidence type="ECO:0000256" key="3">
    <source>
        <dbReference type="ARBA" id="ARBA00022722"/>
    </source>
</evidence>
<keyword evidence="4" id="KW-0378">Hydrolase</keyword>
<comment type="similarity">
    <text evidence="1">Belongs to the RecJ family.</text>
</comment>
<dbReference type="Proteomes" id="UP000002366">
    <property type="component" value="Chromosome"/>
</dbReference>
<dbReference type="Pfam" id="PF02272">
    <property type="entry name" value="DHHA1"/>
    <property type="match status" value="1"/>
</dbReference>
<feature type="domain" description="DHHA1" evidence="7">
    <location>
        <begin position="347"/>
        <end position="436"/>
    </location>
</feature>
<feature type="domain" description="RecJ OB" evidence="8">
    <location>
        <begin position="450"/>
        <end position="548"/>
    </location>
</feature>
<dbReference type="eggNOG" id="COG0608">
    <property type="taxonomic scope" value="Bacteria"/>
</dbReference>
<evidence type="ECO:0000256" key="1">
    <source>
        <dbReference type="ARBA" id="ARBA00005915"/>
    </source>
</evidence>
<dbReference type="InterPro" id="IPR038763">
    <property type="entry name" value="DHH_sf"/>
</dbReference>
<proteinExistence type="inferred from homology"/>
<reference evidence="9 10" key="1">
    <citation type="journal article" date="2010" name="Stand. Genomic Sci.">
        <title>Complete genome sequence of Aminobacterium colombiense type strain (ALA-1).</title>
        <authorList>
            <person name="Chertkov O."/>
            <person name="Sikorski J."/>
            <person name="Brambilla E."/>
            <person name="Lapidus A."/>
            <person name="Copeland A."/>
            <person name="Glavina Del Rio T."/>
            <person name="Nolan M."/>
            <person name="Lucas S."/>
            <person name="Tice H."/>
            <person name="Cheng J.F."/>
            <person name="Han C."/>
            <person name="Detter J.C."/>
            <person name="Bruce D."/>
            <person name="Tapia R."/>
            <person name="Goodwin L."/>
            <person name="Pitluck S."/>
            <person name="Liolios K."/>
            <person name="Ivanova N."/>
            <person name="Mavromatis K."/>
            <person name="Ovchinnikova G."/>
            <person name="Pati A."/>
            <person name="Chen A."/>
            <person name="Palaniappan K."/>
            <person name="Land M."/>
            <person name="Hauser L."/>
            <person name="Chang Y.J."/>
            <person name="Jeffries C.D."/>
            <person name="Spring S."/>
            <person name="Rohde M."/>
            <person name="Goker M."/>
            <person name="Bristow J."/>
            <person name="Eisen J.A."/>
            <person name="Markowitz V."/>
            <person name="Hugenholtz P."/>
            <person name="Kyrpides N.C."/>
            <person name="Klenk H.P."/>
        </authorList>
    </citation>
    <scope>NUCLEOTIDE SEQUENCE [LARGE SCALE GENOMIC DNA]</scope>
    <source>
        <strain evidence="10">DSM 12261 / ALA-1</strain>
    </source>
</reference>
<dbReference type="Gene3D" id="3.90.1640.30">
    <property type="match status" value="1"/>
</dbReference>
<dbReference type="KEGG" id="aco:Amico_0596"/>
<dbReference type="STRING" id="572547.Amico_0596"/>
<dbReference type="Gene3D" id="3.10.310.30">
    <property type="match status" value="1"/>
</dbReference>
<dbReference type="OrthoDB" id="9809852at2"/>
<dbReference type="InterPro" id="IPR003156">
    <property type="entry name" value="DHHA1_dom"/>
</dbReference>
<evidence type="ECO:0000259" key="7">
    <source>
        <dbReference type="Pfam" id="PF02272"/>
    </source>
</evidence>
<evidence type="ECO:0000259" key="6">
    <source>
        <dbReference type="Pfam" id="PF01368"/>
    </source>
</evidence>
<dbReference type="AlphaFoldDB" id="D5EDU9"/>